<sequence>MVIIKWYKKVVFENYINFTGRAGRKEYWYFSLVNLIIVLFLGVIDRTLDLTLVQAETGAFGLAYNFAVFLPGLAVSVRRLHDIGKSGWWLLILQVLLVSAIFFLLVLYFMGNRSIWFYLMALIILAVIIWWLVLFCTKGDKGLNEYGADPESEFDEINQI</sequence>
<dbReference type="Proteomes" id="UP001212170">
    <property type="component" value="Unassembled WGS sequence"/>
</dbReference>
<keyword evidence="1" id="KW-1133">Transmembrane helix</keyword>
<keyword evidence="1" id="KW-0812">Transmembrane</keyword>
<feature type="transmembrane region" description="Helical" evidence="1">
    <location>
        <begin position="89"/>
        <end position="109"/>
    </location>
</feature>
<feature type="transmembrane region" description="Helical" evidence="1">
    <location>
        <begin position="27"/>
        <end position="44"/>
    </location>
</feature>
<organism evidence="2 3">
    <name type="scientific">Flavobacterium azizsancarii</name>
    <dbReference type="NCBI Taxonomy" id="2961580"/>
    <lineage>
        <taxon>Bacteria</taxon>
        <taxon>Pseudomonadati</taxon>
        <taxon>Bacteroidota</taxon>
        <taxon>Flavobacteriia</taxon>
        <taxon>Flavobacteriales</taxon>
        <taxon>Flavobacteriaceae</taxon>
        <taxon>Flavobacterium</taxon>
    </lineage>
</organism>
<feature type="transmembrane region" description="Helical" evidence="1">
    <location>
        <begin position="115"/>
        <end position="136"/>
    </location>
</feature>
<protein>
    <submittedName>
        <fullName evidence="2">DUF805 domain-containing protein</fullName>
    </submittedName>
</protein>
<keyword evidence="3" id="KW-1185">Reference proteome</keyword>
<dbReference type="RefSeq" id="WP_271334031.1">
    <property type="nucleotide sequence ID" value="NZ_JAMZNK010000001.1"/>
</dbReference>
<dbReference type="PANTHER" id="PTHR34980:SF2">
    <property type="entry name" value="INNER MEMBRANE PROTEIN YHAH-RELATED"/>
    <property type="match status" value="1"/>
</dbReference>
<dbReference type="EMBL" id="JAMZNK010000001">
    <property type="protein sequence ID" value="MDA6068152.1"/>
    <property type="molecule type" value="Genomic_DNA"/>
</dbReference>
<comment type="caution">
    <text evidence="2">The sequence shown here is derived from an EMBL/GenBank/DDBJ whole genome shotgun (WGS) entry which is preliminary data.</text>
</comment>
<name>A0ABT4W6F3_9FLAO</name>
<gene>
    <name evidence="2" type="ORF">NJT12_00845</name>
</gene>
<keyword evidence="1" id="KW-0472">Membrane</keyword>
<proteinExistence type="predicted"/>
<accession>A0ABT4W6F3</accession>
<evidence type="ECO:0000256" key="1">
    <source>
        <dbReference type="SAM" id="Phobius"/>
    </source>
</evidence>
<dbReference type="Pfam" id="PF05656">
    <property type="entry name" value="DUF805"/>
    <property type="match status" value="1"/>
</dbReference>
<evidence type="ECO:0000313" key="3">
    <source>
        <dbReference type="Proteomes" id="UP001212170"/>
    </source>
</evidence>
<feature type="transmembrane region" description="Helical" evidence="1">
    <location>
        <begin position="59"/>
        <end position="77"/>
    </location>
</feature>
<dbReference type="InterPro" id="IPR008523">
    <property type="entry name" value="DUF805"/>
</dbReference>
<evidence type="ECO:0000313" key="2">
    <source>
        <dbReference type="EMBL" id="MDA6068152.1"/>
    </source>
</evidence>
<reference evidence="2 3" key="1">
    <citation type="journal article" date="2023" name="Chemosphere">
        <title>Whole genome analysis of Flavobacterium aziz-sancarii sp. nov., isolated from Ardley Island (Antarctica), revealed a rich resistome and bioremediation potential.</title>
        <authorList>
            <person name="Otur C."/>
            <person name="Okay S."/>
            <person name="Kurt-Kizildogan A."/>
        </authorList>
    </citation>
    <scope>NUCLEOTIDE SEQUENCE [LARGE SCALE GENOMIC DNA]</scope>
    <source>
        <strain evidence="2 3">AC</strain>
    </source>
</reference>
<dbReference type="PANTHER" id="PTHR34980">
    <property type="entry name" value="INNER MEMBRANE PROTEIN-RELATED-RELATED"/>
    <property type="match status" value="1"/>
</dbReference>